<dbReference type="InterPro" id="IPR029057">
    <property type="entry name" value="PRTase-like"/>
</dbReference>
<gene>
    <name evidence="3" type="ORF">SAMN05216233_101194</name>
</gene>
<evidence type="ECO:0000256" key="1">
    <source>
        <dbReference type="ARBA" id="ARBA00008007"/>
    </source>
</evidence>
<comment type="similarity">
    <text evidence="1">Belongs to the ComF/GntX family.</text>
</comment>
<dbReference type="Proteomes" id="UP000198870">
    <property type="component" value="Unassembled WGS sequence"/>
</dbReference>
<accession>A0A1G5AHQ9</accession>
<dbReference type="OrthoDB" id="9779910at2"/>
<sequence length="273" mass="30016">MRWRWLSALALMVRRLVYPPRCRVCGVLLPWERVGGSSSLHSGDLASMFHGELCHVMCATCRAGVQEPSGQRCTACGQPLSGVVFDPPLCGPCMDPDRPLLRMTALYLHDGGPAMAVRALKYKNKRALAPPMGRLLFARALRAHLDGEAKRWDIDLVVPVPLHGKRLKARGFNQASVLLAAFEKEAGLRVCHRLLRRRRPTTPQAGLSRRARLTNVKGAFELAPGRMVEGLKVLLVDDVYTTGSTLAACAALLKRHGATEVSALVFARRDMTH</sequence>
<dbReference type="RefSeq" id="WP_092207364.1">
    <property type="nucleotide sequence ID" value="NZ_FMUX01000001.1"/>
</dbReference>
<proteinExistence type="inferred from homology"/>
<organism evidence="3 4">
    <name type="scientific">Desulfoluna spongiiphila</name>
    <dbReference type="NCBI Taxonomy" id="419481"/>
    <lineage>
        <taxon>Bacteria</taxon>
        <taxon>Pseudomonadati</taxon>
        <taxon>Thermodesulfobacteriota</taxon>
        <taxon>Desulfobacteria</taxon>
        <taxon>Desulfobacterales</taxon>
        <taxon>Desulfolunaceae</taxon>
        <taxon>Desulfoluna</taxon>
    </lineage>
</organism>
<dbReference type="Gene3D" id="3.40.50.2020">
    <property type="match status" value="1"/>
</dbReference>
<dbReference type="PANTHER" id="PTHR47505:SF1">
    <property type="entry name" value="DNA UTILIZATION PROTEIN YHGH"/>
    <property type="match status" value="1"/>
</dbReference>
<keyword evidence="4" id="KW-1185">Reference proteome</keyword>
<dbReference type="SUPFAM" id="SSF53271">
    <property type="entry name" value="PRTase-like"/>
    <property type="match status" value="1"/>
</dbReference>
<dbReference type="CDD" id="cd06223">
    <property type="entry name" value="PRTases_typeI"/>
    <property type="match status" value="1"/>
</dbReference>
<evidence type="ECO:0000313" key="4">
    <source>
        <dbReference type="Proteomes" id="UP000198870"/>
    </source>
</evidence>
<protein>
    <submittedName>
        <fullName evidence="3">ComF family protein</fullName>
    </submittedName>
</protein>
<dbReference type="InterPro" id="IPR051910">
    <property type="entry name" value="ComF/GntX_DNA_util-trans"/>
</dbReference>
<dbReference type="Pfam" id="PF00156">
    <property type="entry name" value="Pribosyltran"/>
    <property type="match status" value="1"/>
</dbReference>
<name>A0A1G5AHQ9_9BACT</name>
<dbReference type="InterPro" id="IPR000836">
    <property type="entry name" value="PRTase_dom"/>
</dbReference>
<feature type="domain" description="Phosphoribosyltransferase" evidence="2">
    <location>
        <begin position="225"/>
        <end position="269"/>
    </location>
</feature>
<evidence type="ECO:0000259" key="2">
    <source>
        <dbReference type="Pfam" id="PF00156"/>
    </source>
</evidence>
<dbReference type="AlphaFoldDB" id="A0A1G5AHQ9"/>
<dbReference type="EMBL" id="FMUX01000001">
    <property type="protein sequence ID" value="SCX77407.1"/>
    <property type="molecule type" value="Genomic_DNA"/>
</dbReference>
<reference evidence="3 4" key="1">
    <citation type="submission" date="2016-10" db="EMBL/GenBank/DDBJ databases">
        <authorList>
            <person name="de Groot N.N."/>
        </authorList>
    </citation>
    <scope>NUCLEOTIDE SEQUENCE [LARGE SCALE GENOMIC DNA]</scope>
    <source>
        <strain evidence="3 4">AA1</strain>
    </source>
</reference>
<evidence type="ECO:0000313" key="3">
    <source>
        <dbReference type="EMBL" id="SCX77407.1"/>
    </source>
</evidence>
<dbReference type="PANTHER" id="PTHR47505">
    <property type="entry name" value="DNA UTILIZATION PROTEIN YHGH"/>
    <property type="match status" value="1"/>
</dbReference>
<dbReference type="STRING" id="419481.SAMN05216233_101194"/>